<evidence type="ECO:0000313" key="2">
    <source>
        <dbReference type="Proteomes" id="UP001054837"/>
    </source>
</evidence>
<reference evidence="1 2" key="1">
    <citation type="submission" date="2021-06" db="EMBL/GenBank/DDBJ databases">
        <title>Caerostris darwini draft genome.</title>
        <authorList>
            <person name="Kono N."/>
            <person name="Arakawa K."/>
        </authorList>
    </citation>
    <scope>NUCLEOTIDE SEQUENCE [LARGE SCALE GENOMIC DNA]</scope>
</reference>
<accession>A0AAV4W1X3</accession>
<sequence length="85" mass="9959">MRSFVRNSVRSCEHCQLSKVHRHTKSPLLTCLLPDARFSHIHIDFIGPLSSPEGYQYCIAIIDRFMRWLEVVPTYESLLEQIVEI</sequence>
<dbReference type="InterPro" id="IPR036397">
    <property type="entry name" value="RNaseH_sf"/>
</dbReference>
<dbReference type="InterPro" id="IPR052160">
    <property type="entry name" value="Gypsy_RT_Integrase-like"/>
</dbReference>
<gene>
    <name evidence="1" type="primary">X975_26530</name>
    <name evidence="1" type="ORF">CDAR_21331</name>
</gene>
<evidence type="ECO:0000313" key="1">
    <source>
        <dbReference type="EMBL" id="GIY75465.1"/>
    </source>
</evidence>
<dbReference type="GO" id="GO:0003676">
    <property type="term" value="F:nucleic acid binding"/>
    <property type="evidence" value="ECO:0007669"/>
    <property type="project" value="InterPro"/>
</dbReference>
<name>A0AAV4W1X3_9ARAC</name>
<keyword evidence="2" id="KW-1185">Reference proteome</keyword>
<organism evidence="1 2">
    <name type="scientific">Caerostris darwini</name>
    <dbReference type="NCBI Taxonomy" id="1538125"/>
    <lineage>
        <taxon>Eukaryota</taxon>
        <taxon>Metazoa</taxon>
        <taxon>Ecdysozoa</taxon>
        <taxon>Arthropoda</taxon>
        <taxon>Chelicerata</taxon>
        <taxon>Arachnida</taxon>
        <taxon>Araneae</taxon>
        <taxon>Araneomorphae</taxon>
        <taxon>Entelegynae</taxon>
        <taxon>Araneoidea</taxon>
        <taxon>Araneidae</taxon>
        <taxon>Caerostris</taxon>
    </lineage>
</organism>
<proteinExistence type="predicted"/>
<dbReference type="InterPro" id="IPR012337">
    <property type="entry name" value="RNaseH-like_sf"/>
</dbReference>
<dbReference type="Proteomes" id="UP001054837">
    <property type="component" value="Unassembled WGS sequence"/>
</dbReference>
<dbReference type="Gene3D" id="3.30.420.10">
    <property type="entry name" value="Ribonuclease H-like superfamily/Ribonuclease H"/>
    <property type="match status" value="1"/>
</dbReference>
<comment type="caution">
    <text evidence="1">The sequence shown here is derived from an EMBL/GenBank/DDBJ whole genome shotgun (WGS) entry which is preliminary data.</text>
</comment>
<dbReference type="PANTHER" id="PTHR47266">
    <property type="entry name" value="ENDONUCLEASE-RELATED"/>
    <property type="match status" value="1"/>
</dbReference>
<dbReference type="SUPFAM" id="SSF53098">
    <property type="entry name" value="Ribonuclease H-like"/>
    <property type="match status" value="1"/>
</dbReference>
<dbReference type="EMBL" id="BPLQ01013869">
    <property type="protein sequence ID" value="GIY75465.1"/>
    <property type="molecule type" value="Genomic_DNA"/>
</dbReference>
<dbReference type="AlphaFoldDB" id="A0AAV4W1X3"/>
<protein>
    <submittedName>
        <fullName evidence="1">Gag-Pol polyprotein</fullName>
    </submittedName>
</protein>